<dbReference type="PANTHER" id="PTHR43740">
    <property type="entry name" value="LEUCYL-TRNA SYNTHETASE"/>
    <property type="match status" value="1"/>
</dbReference>
<dbReference type="EC" id="6.1.1.4" evidence="2"/>
<evidence type="ECO:0000313" key="12">
    <source>
        <dbReference type="EMBL" id="PIT86392.1"/>
    </source>
</evidence>
<feature type="domain" description="Methionyl/Leucyl tRNA synthetase" evidence="10">
    <location>
        <begin position="40"/>
        <end position="185"/>
    </location>
</feature>
<dbReference type="Gene3D" id="3.90.740.10">
    <property type="entry name" value="Valyl/Leucyl/Isoleucyl-tRNA synthetase, editing domain"/>
    <property type="match status" value="1"/>
</dbReference>
<evidence type="ECO:0000256" key="7">
    <source>
        <dbReference type="ARBA" id="ARBA00023146"/>
    </source>
</evidence>
<dbReference type="Proteomes" id="UP000229362">
    <property type="component" value="Unassembled WGS sequence"/>
</dbReference>
<sequence length="640" mass="73196">MSTYQDFLDNKGEKKWQDRWAASGVYTTPADTRADNKMYVLPQLPYPSGSGLHVGHAEVYAACDIYARYQRMIGKDGLQVIGWDSFGLPAENYAIKTNVHPRVSTDNAIENFREQIRTLGISVDWSREVGAHNADYYKWTQWFFLLMYKRGLAYRKEQAVNWCDSCKTVLANDQVKEGRCERCDSPINQRQMEQWYLKVTEYAEQLLEGLDRIDWPEETKKRQRDWIGKSEGANFVMQVKGTGVVFEVYDSVPQTYTAQTFAVIAPEHTALPSLIAGTEHEASVLAFVEDIKKKKRDGNKFVVEQEVEGIFTGLYMDDPYGTGDIPLWVASFAIADYGSGVVGCSAHDERDFRFAKKYNIPLRPVMFPEDPVEAEKVRNLEYCYHHDPEAVLMSPKEFAGRKWGEAREDMLDFLEEKGLAKRAVQYKLRDWSVSRQRFWGAPIPMLVSKDERQYKADSLPSFVLDLHAWGSSPNVQYHPWLHQVLQTLGIPSEQPALPSSETPEFHAWFEAANRVLPDDSTLQNGVVTGRSLGCWTAMKIAEQKKLRKLVLVAPTSPIDAWYKQVEGKLDMDIAKAFVFDNVDLAAVKKNVDEIVIFLSITDPYIPVEETEVFFESYFPQARVIRVRDAGHFDVEHGYDT</sequence>
<dbReference type="GO" id="GO:0004823">
    <property type="term" value="F:leucine-tRNA ligase activity"/>
    <property type="evidence" value="ECO:0007669"/>
    <property type="project" value="UniProtKB-EC"/>
</dbReference>
<feature type="domain" description="Leucyl-tRNA synthetase editing" evidence="11">
    <location>
        <begin position="224"/>
        <end position="414"/>
    </location>
</feature>
<protein>
    <recommendedName>
        <fullName evidence="2">leucine--tRNA ligase</fullName>
        <ecNumber evidence="2">6.1.1.4</ecNumber>
    </recommendedName>
</protein>
<proteinExistence type="inferred from homology"/>
<evidence type="ECO:0000256" key="4">
    <source>
        <dbReference type="ARBA" id="ARBA00022741"/>
    </source>
</evidence>
<keyword evidence="3 8" id="KW-0436">Ligase</keyword>
<dbReference type="Pfam" id="PF06821">
    <property type="entry name" value="Ser_hydrolase"/>
    <property type="match status" value="1"/>
</dbReference>
<dbReference type="GO" id="GO:0002161">
    <property type="term" value="F:aminoacyl-tRNA deacylase activity"/>
    <property type="evidence" value="ECO:0007669"/>
    <property type="project" value="InterPro"/>
</dbReference>
<dbReference type="AlphaFoldDB" id="A0A2M6W0Q2"/>
<dbReference type="SUPFAM" id="SSF52374">
    <property type="entry name" value="Nucleotidylyl transferase"/>
    <property type="match status" value="1"/>
</dbReference>
<keyword evidence="7 8" id="KW-0030">Aminoacyl-tRNA synthetase</keyword>
<dbReference type="SUPFAM" id="SSF50677">
    <property type="entry name" value="ValRS/IleRS/LeuRS editing domain"/>
    <property type="match status" value="1"/>
</dbReference>
<dbReference type="Gene3D" id="3.40.50.620">
    <property type="entry name" value="HUPs"/>
    <property type="match status" value="1"/>
</dbReference>
<dbReference type="Pfam" id="PF13603">
    <property type="entry name" value="tRNA-synt_1_2"/>
    <property type="match status" value="1"/>
</dbReference>
<dbReference type="GO" id="GO:0005829">
    <property type="term" value="C:cytosol"/>
    <property type="evidence" value="ECO:0007669"/>
    <property type="project" value="TreeGrafter"/>
</dbReference>
<dbReference type="SUPFAM" id="SSF53474">
    <property type="entry name" value="alpha/beta-Hydrolases"/>
    <property type="match status" value="1"/>
</dbReference>
<accession>A0A2M6W0Q2</accession>
<dbReference type="InterPro" id="IPR029058">
    <property type="entry name" value="AB_hydrolase_fold"/>
</dbReference>
<evidence type="ECO:0000256" key="1">
    <source>
        <dbReference type="ARBA" id="ARBA00005594"/>
    </source>
</evidence>
<evidence type="ECO:0000313" key="13">
    <source>
        <dbReference type="Proteomes" id="UP000229362"/>
    </source>
</evidence>
<dbReference type="EMBL" id="PFBZ01000150">
    <property type="protein sequence ID" value="PIT86392.1"/>
    <property type="molecule type" value="Genomic_DNA"/>
</dbReference>
<dbReference type="Pfam" id="PF09334">
    <property type="entry name" value="tRNA-synt_1g"/>
    <property type="match status" value="1"/>
</dbReference>
<dbReference type="InterPro" id="IPR009008">
    <property type="entry name" value="Val/Leu/Ile-tRNA-synth_edit"/>
</dbReference>
<evidence type="ECO:0000259" key="10">
    <source>
        <dbReference type="Pfam" id="PF09334"/>
    </source>
</evidence>
<keyword evidence="5 8" id="KW-0067">ATP-binding</keyword>
<dbReference type="InterPro" id="IPR010662">
    <property type="entry name" value="RBBP9/YdeN"/>
</dbReference>
<reference evidence="13" key="1">
    <citation type="submission" date="2017-09" db="EMBL/GenBank/DDBJ databases">
        <title>Depth-based differentiation of microbial function through sediment-hosted aquifers and enrichment of novel symbionts in the deep terrestrial subsurface.</title>
        <authorList>
            <person name="Probst A.J."/>
            <person name="Ladd B."/>
            <person name="Jarett J.K."/>
            <person name="Geller-Mcgrath D.E."/>
            <person name="Sieber C.M.K."/>
            <person name="Emerson J.B."/>
            <person name="Anantharaman K."/>
            <person name="Thomas B.C."/>
            <person name="Malmstrom R."/>
            <person name="Stieglmeier M."/>
            <person name="Klingl A."/>
            <person name="Woyke T."/>
            <person name="Ryan C.M."/>
            <person name="Banfield J.F."/>
        </authorList>
    </citation>
    <scope>NUCLEOTIDE SEQUENCE [LARGE SCALE GENOMIC DNA]</scope>
</reference>
<evidence type="ECO:0000259" key="9">
    <source>
        <dbReference type="Pfam" id="PF00133"/>
    </source>
</evidence>
<dbReference type="Pfam" id="PF00133">
    <property type="entry name" value="tRNA-synt_1"/>
    <property type="match status" value="1"/>
</dbReference>
<gene>
    <name evidence="12" type="ORF">COU33_03455</name>
</gene>
<dbReference type="GO" id="GO:0006429">
    <property type="term" value="P:leucyl-tRNA aminoacylation"/>
    <property type="evidence" value="ECO:0007669"/>
    <property type="project" value="InterPro"/>
</dbReference>
<evidence type="ECO:0000256" key="6">
    <source>
        <dbReference type="ARBA" id="ARBA00022917"/>
    </source>
</evidence>
<dbReference type="InterPro" id="IPR025709">
    <property type="entry name" value="Leu_tRNA-synth_edit"/>
</dbReference>
<dbReference type="InterPro" id="IPR002302">
    <property type="entry name" value="Leu-tRNA-ligase"/>
</dbReference>
<dbReference type="InterPro" id="IPR014729">
    <property type="entry name" value="Rossmann-like_a/b/a_fold"/>
</dbReference>
<feature type="non-terminal residue" evidence="12">
    <location>
        <position position="640"/>
    </location>
</feature>
<feature type="domain" description="Aminoacyl-tRNA synthetase class Ia" evidence="9">
    <location>
        <begin position="428"/>
        <end position="461"/>
    </location>
</feature>
<keyword evidence="6 8" id="KW-0648">Protein biosynthesis</keyword>
<keyword evidence="4 8" id="KW-0547">Nucleotide-binding</keyword>
<organism evidence="12 13">
    <name type="scientific">Candidatus Magasanikbacteria bacterium CG10_big_fil_rev_8_21_14_0_10_43_6</name>
    <dbReference type="NCBI Taxonomy" id="1974650"/>
    <lineage>
        <taxon>Bacteria</taxon>
        <taxon>Candidatus Magasanikiibacteriota</taxon>
    </lineage>
</organism>
<evidence type="ECO:0000256" key="3">
    <source>
        <dbReference type="ARBA" id="ARBA00022598"/>
    </source>
</evidence>
<comment type="caution">
    <text evidence="12">The sequence shown here is derived from an EMBL/GenBank/DDBJ whole genome shotgun (WGS) entry which is preliminary data.</text>
</comment>
<dbReference type="PANTHER" id="PTHR43740:SF2">
    <property type="entry name" value="LEUCINE--TRNA LIGASE, MITOCHONDRIAL"/>
    <property type="match status" value="1"/>
</dbReference>
<dbReference type="InterPro" id="IPR015413">
    <property type="entry name" value="Methionyl/Leucyl_tRNA_Synth"/>
</dbReference>
<dbReference type="FunFam" id="3.40.50.620:FF:000003">
    <property type="entry name" value="Leucine--tRNA ligase"/>
    <property type="match status" value="1"/>
</dbReference>
<dbReference type="InterPro" id="IPR002300">
    <property type="entry name" value="aa-tRNA-synth_Ia"/>
</dbReference>
<dbReference type="Gene3D" id="3.40.50.1820">
    <property type="entry name" value="alpha/beta hydrolase"/>
    <property type="match status" value="1"/>
</dbReference>
<dbReference type="GO" id="GO:0005524">
    <property type="term" value="F:ATP binding"/>
    <property type="evidence" value="ECO:0007669"/>
    <property type="project" value="UniProtKB-KW"/>
</dbReference>
<name>A0A2M6W0Q2_9BACT</name>
<dbReference type="PRINTS" id="PR00985">
    <property type="entry name" value="TRNASYNTHLEU"/>
</dbReference>
<evidence type="ECO:0000256" key="2">
    <source>
        <dbReference type="ARBA" id="ARBA00013164"/>
    </source>
</evidence>
<comment type="similarity">
    <text evidence="1 8">Belongs to the class-I aminoacyl-tRNA synthetase family.</text>
</comment>
<evidence type="ECO:0000256" key="5">
    <source>
        <dbReference type="ARBA" id="ARBA00022840"/>
    </source>
</evidence>
<evidence type="ECO:0000256" key="8">
    <source>
        <dbReference type="RuleBase" id="RU363039"/>
    </source>
</evidence>
<evidence type="ECO:0000259" key="11">
    <source>
        <dbReference type="Pfam" id="PF13603"/>
    </source>
</evidence>